<dbReference type="AlphaFoldDB" id="A0A949JZL2"/>
<dbReference type="PANTHER" id="PTHR43649">
    <property type="entry name" value="ARABINOSE-BINDING PROTEIN-RELATED"/>
    <property type="match status" value="1"/>
</dbReference>
<gene>
    <name evidence="1" type="ORF">KTH89_16395</name>
</gene>
<keyword evidence="2" id="KW-1185">Reference proteome</keyword>
<dbReference type="Pfam" id="PF01547">
    <property type="entry name" value="SBP_bac_1"/>
    <property type="match status" value="1"/>
</dbReference>
<dbReference type="InterPro" id="IPR050490">
    <property type="entry name" value="Bact_solute-bd_prot1"/>
</dbReference>
<dbReference type="SUPFAM" id="SSF53850">
    <property type="entry name" value="Periplasmic binding protein-like II"/>
    <property type="match status" value="1"/>
</dbReference>
<dbReference type="PANTHER" id="PTHR43649:SF30">
    <property type="entry name" value="ABC TRANSPORTER SUBSTRATE-BINDING PROTEIN"/>
    <property type="match status" value="1"/>
</dbReference>
<proteinExistence type="predicted"/>
<sequence length="386" mass="43810">MLVAASERFREQYDQYDVEFKISRYNYLDEKEQIADKYGTPEAADLFFAGSYNIPMYAEKGWLLPLEDVVDEELRADIDASIWKQNTIGGHVYTIPFHQLQNTLMVNRSMMQAAGLQEYLPEGDQVAHWSTEDFNNICGELKDSITDGNTFAFMMYAANNQGDSHIMTLLRAYGCRLFDENGRFAVNTPEGIRALTWIKELDAQGITPLGAENLELLDCVNLFYNEQLAICMGNLTNLWDSRNRGIDVFIANFPSLSGEGYCTASSNGLCLLDNGDENKIRVAKDFLRFLYSDEEIMQYTLGTLPVRHSIIDEHQDEIWMLKAYGDNMSNAVYNVQDNLNWQGVRDVFYIQIQELLSGKKSPEEAAAAIDGSCNEALELGGYLYEK</sequence>
<dbReference type="EMBL" id="JAHQCW010000029">
    <property type="protein sequence ID" value="MBU9738125.1"/>
    <property type="molecule type" value="Genomic_DNA"/>
</dbReference>
<organism evidence="1 2">
    <name type="scientific">Diplocloster agilis</name>
    <dbReference type="NCBI Taxonomy" id="2850323"/>
    <lineage>
        <taxon>Bacteria</taxon>
        <taxon>Bacillati</taxon>
        <taxon>Bacillota</taxon>
        <taxon>Clostridia</taxon>
        <taxon>Lachnospirales</taxon>
        <taxon>Lachnospiraceae</taxon>
        <taxon>Diplocloster</taxon>
    </lineage>
</organism>
<name>A0A949JZL2_9FIRM</name>
<accession>A0A949JZL2</accession>
<reference evidence="1" key="1">
    <citation type="submission" date="2021-06" db="EMBL/GenBank/DDBJ databases">
        <title>Description of novel taxa of the family Lachnospiraceae.</title>
        <authorList>
            <person name="Chaplin A.V."/>
            <person name="Sokolova S.R."/>
            <person name="Pikina A.P."/>
            <person name="Korzhanova M."/>
            <person name="Belova V."/>
            <person name="Korostin D."/>
            <person name="Efimov B.A."/>
        </authorList>
    </citation>
    <scope>NUCLEOTIDE SEQUENCE</scope>
    <source>
        <strain evidence="1">ASD5720</strain>
    </source>
</reference>
<comment type="caution">
    <text evidence="1">The sequence shown here is derived from an EMBL/GenBank/DDBJ whole genome shotgun (WGS) entry which is preliminary data.</text>
</comment>
<dbReference type="Proteomes" id="UP000712157">
    <property type="component" value="Unassembled WGS sequence"/>
</dbReference>
<evidence type="ECO:0000313" key="1">
    <source>
        <dbReference type="EMBL" id="MBU9738125.1"/>
    </source>
</evidence>
<dbReference type="InterPro" id="IPR006059">
    <property type="entry name" value="SBP"/>
</dbReference>
<dbReference type="Gene3D" id="3.40.190.10">
    <property type="entry name" value="Periplasmic binding protein-like II"/>
    <property type="match status" value="1"/>
</dbReference>
<evidence type="ECO:0000313" key="2">
    <source>
        <dbReference type="Proteomes" id="UP000712157"/>
    </source>
</evidence>
<protein>
    <submittedName>
        <fullName evidence="1">Extracellular solute-binding protein</fullName>
    </submittedName>
</protein>